<dbReference type="InParanoid" id="A0A397S0A1"/>
<dbReference type="PANTHER" id="PTHR43053">
    <property type="entry name" value="GLYCOSIDASE FAMILY 31"/>
    <property type="match status" value="1"/>
</dbReference>
<keyword evidence="4" id="KW-1185">Reference proteome</keyword>
<dbReference type="OrthoDB" id="9758822at2"/>
<dbReference type="EMBL" id="QXEV01000003">
    <property type="protein sequence ID" value="RIA78109.1"/>
    <property type="molecule type" value="Genomic_DNA"/>
</dbReference>
<comment type="caution">
    <text evidence="3">The sequence shown here is derived from an EMBL/GenBank/DDBJ whole genome shotgun (WGS) entry which is preliminary data.</text>
</comment>
<dbReference type="CDD" id="cd14791">
    <property type="entry name" value="GH36"/>
    <property type="match status" value="1"/>
</dbReference>
<dbReference type="Proteomes" id="UP000266506">
    <property type="component" value="Unassembled WGS sequence"/>
</dbReference>
<dbReference type="RefSeq" id="WP_119015589.1">
    <property type="nucleotide sequence ID" value="NZ_QXEV01000003.1"/>
</dbReference>
<accession>A0A397S0A1</accession>
<evidence type="ECO:0000313" key="3">
    <source>
        <dbReference type="EMBL" id="RIA78109.1"/>
    </source>
</evidence>
<evidence type="ECO:0000256" key="1">
    <source>
        <dbReference type="ARBA" id="ARBA00022801"/>
    </source>
</evidence>
<organism evidence="3 4">
    <name type="scientific">Anaeroplasma bactoclasticum</name>
    <dbReference type="NCBI Taxonomy" id="2088"/>
    <lineage>
        <taxon>Bacteria</taxon>
        <taxon>Bacillati</taxon>
        <taxon>Mycoplasmatota</taxon>
        <taxon>Mollicutes</taxon>
        <taxon>Anaeroplasmatales</taxon>
        <taxon>Anaeroplasmataceae</taxon>
        <taxon>Anaeroplasma</taxon>
    </lineage>
</organism>
<evidence type="ECO:0000256" key="2">
    <source>
        <dbReference type="ARBA" id="ARBA00023295"/>
    </source>
</evidence>
<protein>
    <submittedName>
        <fullName evidence="3">Alpha-galactosidase</fullName>
    </submittedName>
</protein>
<dbReference type="SUPFAM" id="SSF51445">
    <property type="entry name" value="(Trans)glycosidases"/>
    <property type="match status" value="1"/>
</dbReference>
<dbReference type="InterPro" id="IPR017853">
    <property type="entry name" value="GH"/>
</dbReference>
<dbReference type="InterPro" id="IPR002252">
    <property type="entry name" value="Glyco_hydro_36"/>
</dbReference>
<dbReference type="GO" id="GO:0004557">
    <property type="term" value="F:alpha-galactosidase activity"/>
    <property type="evidence" value="ECO:0007669"/>
    <property type="project" value="InterPro"/>
</dbReference>
<dbReference type="InterPro" id="IPR050985">
    <property type="entry name" value="Alpha-glycosidase_related"/>
</dbReference>
<dbReference type="GO" id="GO:0016052">
    <property type="term" value="P:carbohydrate catabolic process"/>
    <property type="evidence" value="ECO:0007669"/>
    <property type="project" value="InterPro"/>
</dbReference>
<dbReference type="Pfam" id="PF02065">
    <property type="entry name" value="Melibiase"/>
    <property type="match status" value="1"/>
</dbReference>
<gene>
    <name evidence="3" type="ORF">EI71_00421</name>
</gene>
<keyword evidence="2" id="KW-0326">Glycosidase</keyword>
<proteinExistence type="predicted"/>
<sequence>MKFEITYQHNGKTFTTKSNDTMVEVIAKEEGVRNQLSLKANENITVKEAKVFLDFTFKESDALFCNGYQSCTDTQEFGIHDKLNNLKQIPGFGVKMFSFKSYGDIAFYEYQKNVLHGWDVGYIRGDENLFIGNNNYEWAGMIIEFHVTENQIVLVLDINNVKLSSNEEKLFFDFNLEKFDDLNNLEYFKKFSPRTTNKLVGYSSWYNHFDKVNESILIENLRAVDKNHFNLFQIDDGYESAVGDWKVCNHEKFPNGLRSVVEKIHEKELMAGIWVAPFVAQEGSKLLANHPGWFKKDSDGKMIKCGSNWGGFYALDFYNEEVKAYIKEVLLYFKNLGFDYFKLDFLYAVSLPLYEGKNRSQVACEAYRFLREVLGDSLILGNSCIMAPAFGVFDFVRVGPSVTTEWDDSWLMRKMHRERNSTKHTILNTISRSIFNGKVFLNDPDAFLLRKDIGLTYDQKKSLATINALFGSVLTTSDDITTYDRLYPNYDKKAAAVLEQTLELQKSAKNVSFVKKGNLIEISYELNDSTHVFMYDPETGNSQEKK</sequence>
<dbReference type="PANTHER" id="PTHR43053:SF3">
    <property type="entry name" value="ALPHA-GALACTOSIDASE C-RELATED"/>
    <property type="match status" value="1"/>
</dbReference>
<dbReference type="InterPro" id="IPR013785">
    <property type="entry name" value="Aldolase_TIM"/>
</dbReference>
<reference evidence="3 4" key="1">
    <citation type="submission" date="2018-08" db="EMBL/GenBank/DDBJ databases">
        <title>Genomic Encyclopedia of Archaeal and Bacterial Type Strains, Phase II (KMG-II): from individual species to whole genera.</title>
        <authorList>
            <person name="Goeker M."/>
        </authorList>
    </citation>
    <scope>NUCLEOTIDE SEQUENCE [LARGE SCALE GENOMIC DNA]</scope>
    <source>
        <strain evidence="3 4">ATCC 27112</strain>
    </source>
</reference>
<dbReference type="AlphaFoldDB" id="A0A397S0A1"/>
<dbReference type="Gene3D" id="3.20.20.70">
    <property type="entry name" value="Aldolase class I"/>
    <property type="match status" value="1"/>
</dbReference>
<keyword evidence="1" id="KW-0378">Hydrolase</keyword>
<evidence type="ECO:0000313" key="4">
    <source>
        <dbReference type="Proteomes" id="UP000266506"/>
    </source>
</evidence>
<name>A0A397S0A1_9MOLU</name>